<evidence type="ECO:0000256" key="1">
    <source>
        <dbReference type="ARBA" id="ARBA00001947"/>
    </source>
</evidence>
<gene>
    <name evidence="4" type="ORF">MNBD_GAMMA01-80</name>
</gene>
<dbReference type="EMBL" id="UOEW01000132">
    <property type="protein sequence ID" value="VAW36173.1"/>
    <property type="molecule type" value="Genomic_DNA"/>
</dbReference>
<sequence>MKSNLLLLLALMLLVTSAISAPNQQLPAQGQGPWVVNVYYQNLSQLKTYAQYNQPWSVDTKEKYFTVGVDNIQQYEALFGFGFEVEINQDMMLSSNSIKDAIAKNINIDSKSIPGYACYRTVEETFATMDSLVANNPTLASIVTIGVSWEKATPGGNPGYDMRVLKITNSAITGTKPILFATSSIHARELTPAELTTRFAEYLLNNYGTDADATWLVDHREIHLLLQGNPDGRKIAETGAWKRKNENNNFCANQSTKGIDMNRNFAWMWNQGSGSSGSAC</sequence>
<evidence type="ECO:0000256" key="2">
    <source>
        <dbReference type="ARBA" id="ARBA00005988"/>
    </source>
</evidence>
<feature type="non-terminal residue" evidence="4">
    <location>
        <position position="280"/>
    </location>
</feature>
<dbReference type="GO" id="GO:0006508">
    <property type="term" value="P:proteolysis"/>
    <property type="evidence" value="ECO:0007669"/>
    <property type="project" value="InterPro"/>
</dbReference>
<accession>A0A3B0V781</accession>
<dbReference type="PANTHER" id="PTHR11705:SF119">
    <property type="entry name" value="OS02G0119300 PROTEIN"/>
    <property type="match status" value="1"/>
</dbReference>
<dbReference type="PANTHER" id="PTHR11705">
    <property type="entry name" value="PROTEASE FAMILY M14 CARBOXYPEPTIDASE A,B"/>
    <property type="match status" value="1"/>
</dbReference>
<feature type="domain" description="Peptidase M14" evidence="3">
    <location>
        <begin position="118"/>
        <end position="280"/>
    </location>
</feature>
<comment type="cofactor">
    <cofactor evidence="1">
        <name>Zn(2+)</name>
        <dbReference type="ChEBI" id="CHEBI:29105"/>
    </cofactor>
</comment>
<dbReference type="SUPFAM" id="SSF53187">
    <property type="entry name" value="Zn-dependent exopeptidases"/>
    <property type="match status" value="1"/>
</dbReference>
<evidence type="ECO:0000313" key="4">
    <source>
        <dbReference type="EMBL" id="VAW36173.1"/>
    </source>
</evidence>
<reference evidence="4" key="1">
    <citation type="submission" date="2018-06" db="EMBL/GenBank/DDBJ databases">
        <authorList>
            <person name="Zhirakovskaya E."/>
        </authorList>
    </citation>
    <scope>NUCLEOTIDE SEQUENCE</scope>
</reference>
<dbReference type="GO" id="GO:0004181">
    <property type="term" value="F:metallocarboxypeptidase activity"/>
    <property type="evidence" value="ECO:0007669"/>
    <property type="project" value="InterPro"/>
</dbReference>
<protein>
    <recommendedName>
        <fullName evidence="3">Peptidase M14 domain-containing protein</fullName>
    </recommendedName>
</protein>
<dbReference type="InterPro" id="IPR000834">
    <property type="entry name" value="Peptidase_M14"/>
</dbReference>
<organism evidence="4">
    <name type="scientific">hydrothermal vent metagenome</name>
    <dbReference type="NCBI Taxonomy" id="652676"/>
    <lineage>
        <taxon>unclassified sequences</taxon>
        <taxon>metagenomes</taxon>
        <taxon>ecological metagenomes</taxon>
    </lineage>
</organism>
<dbReference type="PROSITE" id="PS52035">
    <property type="entry name" value="PEPTIDASE_M14"/>
    <property type="match status" value="1"/>
</dbReference>
<comment type="similarity">
    <text evidence="2">Belongs to the peptidase M14 family.</text>
</comment>
<dbReference type="GO" id="GO:0008270">
    <property type="term" value="F:zinc ion binding"/>
    <property type="evidence" value="ECO:0007669"/>
    <property type="project" value="InterPro"/>
</dbReference>
<dbReference type="AlphaFoldDB" id="A0A3B0V781"/>
<proteinExistence type="inferred from homology"/>
<evidence type="ECO:0000259" key="3">
    <source>
        <dbReference type="PROSITE" id="PS52035"/>
    </source>
</evidence>
<dbReference type="Gene3D" id="3.40.630.10">
    <property type="entry name" value="Zn peptidases"/>
    <property type="match status" value="1"/>
</dbReference>
<dbReference type="Pfam" id="PF00246">
    <property type="entry name" value="Peptidase_M14"/>
    <property type="match status" value="1"/>
</dbReference>
<dbReference type="GO" id="GO:0005615">
    <property type="term" value="C:extracellular space"/>
    <property type="evidence" value="ECO:0007669"/>
    <property type="project" value="TreeGrafter"/>
</dbReference>
<name>A0A3B0V781_9ZZZZ</name>